<keyword evidence="6 12" id="KW-0812">Transmembrane</keyword>
<keyword evidence="7 12" id="KW-0256">Endoplasmic reticulum</keyword>
<reference evidence="14 15" key="1">
    <citation type="submission" date="2019-05" db="EMBL/GenBank/DDBJ databases">
        <title>Another draft genome of Portunus trituberculatus and its Hox gene families provides insights of decapod evolution.</title>
        <authorList>
            <person name="Jeong J.-H."/>
            <person name="Song I."/>
            <person name="Kim S."/>
            <person name="Choi T."/>
            <person name="Kim D."/>
            <person name="Ryu S."/>
            <person name="Kim W."/>
        </authorList>
    </citation>
    <scope>NUCLEOTIDE SEQUENCE [LARGE SCALE GENOMIC DNA]</scope>
    <source>
        <tissue evidence="14">Muscle</tissue>
    </source>
</reference>
<evidence type="ECO:0000256" key="10">
    <source>
        <dbReference type="ARBA" id="ARBA00023136"/>
    </source>
</evidence>
<keyword evidence="15" id="KW-1185">Reference proteome</keyword>
<evidence type="ECO:0000256" key="5">
    <source>
        <dbReference type="ARBA" id="ARBA00022679"/>
    </source>
</evidence>
<evidence type="ECO:0000256" key="7">
    <source>
        <dbReference type="ARBA" id="ARBA00022824"/>
    </source>
</evidence>
<sequence length="385" mass="43909">MGQALGWGIGGQDENVSIQSNIQAGLVAMVFFFLIISIMAFPNGPFTRPHPAVWRIVFGLSILYMLLLLFIIFQTTTGKLKRAVLQFTPESWTAMRWLDPACTYMRFLAVSQLVVFWQLSELNTFFLKHIFQMPPSHPLVFIRIFLLGAMSAPTIRQFYSYVTDPRCKRVGTQCWVYGLCMCIESLICIKFGADIFQHTQIRYIILWILVQAAMSVMCVYVCVTYHRWQRRRQVKKDDSVDDETEVEEKVNSYIQSLPRKTVTLSTPEDEDSDDEGEDAASKVPRRRKNHHHLRRGNRCTCAVGVEVLSWNESATTSLIKICGLLVNQVEHFDKTLKISMVGIMGTAKTSVMPSPGIHAPQQLRSYGTTRANGRIPHLPPVKKVW</sequence>
<feature type="transmembrane region" description="Helical" evidence="12">
    <location>
        <begin position="53"/>
        <end position="73"/>
    </location>
</feature>
<feature type="region of interest" description="Disordered" evidence="13">
    <location>
        <begin position="262"/>
        <end position="291"/>
    </location>
</feature>
<evidence type="ECO:0000256" key="8">
    <source>
        <dbReference type="ARBA" id="ARBA00022989"/>
    </source>
</evidence>
<keyword evidence="12" id="KW-0594">Phospholipid biosynthesis</keyword>
<proteinExistence type="inferred from homology"/>
<comment type="similarity">
    <text evidence="4 12">Belongs to the phosphatidyl serine synthase family.</text>
</comment>
<feature type="compositionally biased region" description="Acidic residues" evidence="13">
    <location>
        <begin position="267"/>
        <end position="278"/>
    </location>
</feature>
<dbReference type="SUPFAM" id="SSF103473">
    <property type="entry name" value="MFS general substrate transporter"/>
    <property type="match status" value="1"/>
</dbReference>
<keyword evidence="12" id="KW-0444">Lipid biosynthesis</keyword>
<evidence type="ECO:0000313" key="14">
    <source>
        <dbReference type="EMBL" id="MPC34647.1"/>
    </source>
</evidence>
<keyword evidence="10 12" id="KW-0472">Membrane</keyword>
<accession>A0A5B7EN03</accession>
<dbReference type="GO" id="GO:0106245">
    <property type="term" value="F:L-serine-phosphatidylethanolamine phosphatidyltransferase activity"/>
    <property type="evidence" value="ECO:0007669"/>
    <property type="project" value="UniProtKB-UniRule"/>
</dbReference>
<feature type="transmembrane region" description="Helical" evidence="12">
    <location>
        <begin position="140"/>
        <end position="162"/>
    </location>
</feature>
<evidence type="ECO:0000256" key="12">
    <source>
        <dbReference type="RuleBase" id="RU368094"/>
    </source>
</evidence>
<comment type="catalytic activity">
    <reaction evidence="12">
        <text>a 1,2-diacyl-sn-glycero-3-phosphoethanolamine + L-serine = a 1,2-diacyl-sn-glycero-3-phospho-L-serine + ethanolamine</text>
        <dbReference type="Rhea" id="RHEA:27606"/>
        <dbReference type="ChEBI" id="CHEBI:33384"/>
        <dbReference type="ChEBI" id="CHEBI:57262"/>
        <dbReference type="ChEBI" id="CHEBI:57603"/>
        <dbReference type="ChEBI" id="CHEBI:64612"/>
        <dbReference type="EC" id="2.7.8.29"/>
    </reaction>
</comment>
<dbReference type="InterPro" id="IPR004277">
    <property type="entry name" value="PSS"/>
</dbReference>
<evidence type="ECO:0000256" key="9">
    <source>
        <dbReference type="ARBA" id="ARBA00023098"/>
    </source>
</evidence>
<dbReference type="UniPathway" id="UPA00948"/>
<keyword evidence="5 12" id="KW-0808">Transferase</keyword>
<dbReference type="GO" id="GO:0005789">
    <property type="term" value="C:endoplasmic reticulum membrane"/>
    <property type="evidence" value="ECO:0007669"/>
    <property type="project" value="UniProtKB-SubCell"/>
</dbReference>
<protein>
    <recommendedName>
        <fullName evidence="12">Phosphatidylserine synthase</fullName>
        <ecNumber evidence="12">2.7.8.29</ecNumber>
    </recommendedName>
    <alternativeName>
        <fullName evidence="12">Serine-exchange enzyme</fullName>
    </alternativeName>
</protein>
<keyword evidence="9 12" id="KW-0443">Lipid metabolism</keyword>
<evidence type="ECO:0000256" key="3">
    <source>
        <dbReference type="ARBA" id="ARBA00005189"/>
    </source>
</evidence>
<dbReference type="OrthoDB" id="10265393at2759"/>
<evidence type="ECO:0000313" key="15">
    <source>
        <dbReference type="Proteomes" id="UP000324222"/>
    </source>
</evidence>
<dbReference type="GO" id="GO:0006659">
    <property type="term" value="P:phosphatidylserine biosynthetic process"/>
    <property type="evidence" value="ECO:0007669"/>
    <property type="project" value="UniProtKB-UniRule"/>
</dbReference>
<comment type="caution">
    <text evidence="14">The sequence shown here is derived from an EMBL/GenBank/DDBJ whole genome shotgun (WGS) entry which is preliminary data.</text>
</comment>
<gene>
    <name evidence="14" type="primary">PTDSS1_1</name>
    <name evidence="14" type="ORF">E2C01_028043</name>
</gene>
<dbReference type="EMBL" id="VSRR010003097">
    <property type="protein sequence ID" value="MPC34647.1"/>
    <property type="molecule type" value="Genomic_DNA"/>
</dbReference>
<keyword evidence="8 12" id="KW-1133">Transmembrane helix</keyword>
<feature type="transmembrane region" description="Helical" evidence="12">
    <location>
        <begin position="103"/>
        <end position="120"/>
    </location>
</feature>
<evidence type="ECO:0000256" key="2">
    <source>
        <dbReference type="ARBA" id="ARBA00004916"/>
    </source>
</evidence>
<dbReference type="InterPro" id="IPR036259">
    <property type="entry name" value="MFS_trans_sf"/>
</dbReference>
<name>A0A5B7EN03_PORTR</name>
<dbReference type="PANTHER" id="PTHR15362:SF15">
    <property type="entry name" value="PHOSPHATIDYLSERINE SYNTHASE 1"/>
    <property type="match status" value="1"/>
</dbReference>
<evidence type="ECO:0000256" key="1">
    <source>
        <dbReference type="ARBA" id="ARBA00004477"/>
    </source>
</evidence>
<dbReference type="Pfam" id="PF03034">
    <property type="entry name" value="PSS"/>
    <property type="match status" value="1"/>
</dbReference>
<dbReference type="AlphaFoldDB" id="A0A5B7EN03"/>
<feature type="transmembrane region" description="Helical" evidence="12">
    <location>
        <begin position="174"/>
        <end position="192"/>
    </location>
</feature>
<keyword evidence="11 12" id="KW-1208">Phospholipid metabolism</keyword>
<feature type="transmembrane region" description="Helical" evidence="12">
    <location>
        <begin position="204"/>
        <end position="226"/>
    </location>
</feature>
<comment type="subcellular location">
    <subcellularLocation>
        <location evidence="1 12">Endoplasmic reticulum membrane</location>
        <topology evidence="1 12">Multi-pass membrane protein</topology>
    </subcellularLocation>
</comment>
<evidence type="ECO:0000256" key="13">
    <source>
        <dbReference type="SAM" id="MobiDB-lite"/>
    </source>
</evidence>
<evidence type="ECO:0000256" key="11">
    <source>
        <dbReference type="ARBA" id="ARBA00023264"/>
    </source>
</evidence>
<comment type="pathway">
    <text evidence="3">Lipid metabolism.</text>
</comment>
<evidence type="ECO:0000256" key="6">
    <source>
        <dbReference type="ARBA" id="ARBA00022692"/>
    </source>
</evidence>
<comment type="pathway">
    <text evidence="2 12">Phospholipid metabolism; phosphatidylserine biosynthesis.</text>
</comment>
<comment type="caution">
    <text evidence="12">Lacks conserved residue(s) required for the propagation of feature annotation.</text>
</comment>
<organism evidence="14 15">
    <name type="scientific">Portunus trituberculatus</name>
    <name type="common">Swimming crab</name>
    <name type="synonym">Neptunus trituberculatus</name>
    <dbReference type="NCBI Taxonomy" id="210409"/>
    <lineage>
        <taxon>Eukaryota</taxon>
        <taxon>Metazoa</taxon>
        <taxon>Ecdysozoa</taxon>
        <taxon>Arthropoda</taxon>
        <taxon>Crustacea</taxon>
        <taxon>Multicrustacea</taxon>
        <taxon>Malacostraca</taxon>
        <taxon>Eumalacostraca</taxon>
        <taxon>Eucarida</taxon>
        <taxon>Decapoda</taxon>
        <taxon>Pleocyemata</taxon>
        <taxon>Brachyura</taxon>
        <taxon>Eubrachyura</taxon>
        <taxon>Portunoidea</taxon>
        <taxon>Portunidae</taxon>
        <taxon>Portuninae</taxon>
        <taxon>Portunus</taxon>
    </lineage>
</organism>
<dbReference type="EC" id="2.7.8.29" evidence="12"/>
<feature type="transmembrane region" description="Helical" evidence="12">
    <location>
        <begin position="21"/>
        <end position="41"/>
    </location>
</feature>
<dbReference type="Proteomes" id="UP000324222">
    <property type="component" value="Unassembled WGS sequence"/>
</dbReference>
<dbReference type="PANTHER" id="PTHR15362">
    <property type="entry name" value="PHOSPHATIDYLINOSITOL SYNTHASE"/>
    <property type="match status" value="1"/>
</dbReference>
<evidence type="ECO:0000256" key="4">
    <source>
        <dbReference type="ARBA" id="ARBA00008671"/>
    </source>
</evidence>
<comment type="function">
    <text evidence="12">Catalyzes a base-exchange reaction in which the polar head group of phosphatidylethanolamine (PE) is replaced by L-serine.</text>
</comment>